<evidence type="ECO:0008006" key="9">
    <source>
        <dbReference type="Google" id="ProtNLM"/>
    </source>
</evidence>
<organism evidence="7 8">
    <name type="scientific">Escallonia rubra</name>
    <dbReference type="NCBI Taxonomy" id="112253"/>
    <lineage>
        <taxon>Eukaryota</taxon>
        <taxon>Viridiplantae</taxon>
        <taxon>Streptophyta</taxon>
        <taxon>Embryophyta</taxon>
        <taxon>Tracheophyta</taxon>
        <taxon>Spermatophyta</taxon>
        <taxon>Magnoliopsida</taxon>
        <taxon>eudicotyledons</taxon>
        <taxon>Gunneridae</taxon>
        <taxon>Pentapetalae</taxon>
        <taxon>asterids</taxon>
        <taxon>campanulids</taxon>
        <taxon>Escalloniales</taxon>
        <taxon>Escalloniaceae</taxon>
        <taxon>Escallonia</taxon>
    </lineage>
</organism>
<evidence type="ECO:0000313" key="8">
    <source>
        <dbReference type="Proteomes" id="UP001187471"/>
    </source>
</evidence>
<feature type="region of interest" description="Disordered" evidence="5">
    <location>
        <begin position="284"/>
        <end position="319"/>
    </location>
</feature>
<keyword evidence="3 6" id="KW-1133">Transmembrane helix</keyword>
<dbReference type="GO" id="GO:0005783">
    <property type="term" value="C:endoplasmic reticulum"/>
    <property type="evidence" value="ECO:0007669"/>
    <property type="project" value="TreeGrafter"/>
</dbReference>
<name>A0AA88QK67_9ASTE</name>
<evidence type="ECO:0000256" key="5">
    <source>
        <dbReference type="SAM" id="MobiDB-lite"/>
    </source>
</evidence>
<evidence type="ECO:0000313" key="7">
    <source>
        <dbReference type="EMBL" id="KAK2966081.1"/>
    </source>
</evidence>
<dbReference type="PANTHER" id="PTHR21389">
    <property type="entry name" value="P53 INDUCED PROTEIN"/>
    <property type="match status" value="1"/>
</dbReference>
<evidence type="ECO:0000256" key="2">
    <source>
        <dbReference type="ARBA" id="ARBA00022692"/>
    </source>
</evidence>
<dbReference type="AlphaFoldDB" id="A0AA88QK67"/>
<feature type="transmembrane region" description="Helical" evidence="6">
    <location>
        <begin position="244"/>
        <end position="266"/>
    </location>
</feature>
<dbReference type="GO" id="GO:0016236">
    <property type="term" value="P:macroautophagy"/>
    <property type="evidence" value="ECO:0007669"/>
    <property type="project" value="TreeGrafter"/>
</dbReference>
<feature type="transmembrane region" description="Helical" evidence="6">
    <location>
        <begin position="89"/>
        <end position="110"/>
    </location>
</feature>
<proteinExistence type="predicted"/>
<dbReference type="EMBL" id="JAVXUO010003153">
    <property type="protein sequence ID" value="KAK2966081.1"/>
    <property type="molecule type" value="Genomic_DNA"/>
</dbReference>
<keyword evidence="2 6" id="KW-0812">Transmembrane</keyword>
<evidence type="ECO:0000256" key="6">
    <source>
        <dbReference type="SAM" id="Phobius"/>
    </source>
</evidence>
<comment type="subcellular location">
    <subcellularLocation>
        <location evidence="1">Membrane</location>
        <topology evidence="1">Multi-pass membrane protein</topology>
    </subcellularLocation>
</comment>
<dbReference type="PANTHER" id="PTHR21389:SF0">
    <property type="entry name" value="ETOPOSIDE-INDUCED PROTEIN 2.4 HOMOLOG"/>
    <property type="match status" value="1"/>
</dbReference>
<keyword evidence="8" id="KW-1185">Reference proteome</keyword>
<dbReference type="Pfam" id="PF07264">
    <property type="entry name" value="EI24"/>
    <property type="match status" value="1"/>
</dbReference>
<keyword evidence="4 6" id="KW-0472">Membrane</keyword>
<dbReference type="GO" id="GO:0016020">
    <property type="term" value="C:membrane"/>
    <property type="evidence" value="ECO:0007669"/>
    <property type="project" value="UniProtKB-SubCell"/>
</dbReference>
<evidence type="ECO:0000256" key="4">
    <source>
        <dbReference type="ARBA" id="ARBA00023136"/>
    </source>
</evidence>
<feature type="non-terminal residue" evidence="7">
    <location>
        <position position="1"/>
    </location>
</feature>
<accession>A0AA88QK67</accession>
<protein>
    <recommendedName>
        <fullName evidence="9">Protein EI24 homolog</fullName>
    </recommendedName>
</protein>
<dbReference type="InterPro" id="IPR059112">
    <property type="entry name" value="CysZ/EI24"/>
</dbReference>
<comment type="caution">
    <text evidence="7">The sequence shown here is derived from an EMBL/GenBank/DDBJ whole genome shotgun (WGS) entry which is preliminary data.</text>
</comment>
<sequence length="352" mass="40234">MERFGPLMGIYRRKAKQASVMWLQGFMEACCLHRVVIYCLSIFIVKTVIIPTLQWILPDQCPLISYEEPCSLGGILQFFSYLRIGLEQFFYVFWFYPLYIFSFVLSNIWYNDIAKYGFFAIGKDEPSITESSRQKELSTSQNTTNTDKPTDLGRVMIGIAEQIYSVLLLTFFFLEVYVTGYIPYIGKTLNFLLLSWMYAYYCFEYKWNLSGLSLDKRLDFFESNWAFFAGFGNILLHFRSPCALAIFLFSPLVSYGVMAILFPLFLKLLKSLELLRWAAVDDDEGGLDSDISRSDGDSEVGTDAGLVSSPSGTSRTNPRQEGILRTGLMCYSSINGLIEEQQLQVGSIILYL</sequence>
<feature type="compositionally biased region" description="Polar residues" evidence="5">
    <location>
        <begin position="308"/>
        <end position="319"/>
    </location>
</feature>
<evidence type="ECO:0000256" key="3">
    <source>
        <dbReference type="ARBA" id="ARBA00022989"/>
    </source>
</evidence>
<feature type="transmembrane region" description="Helical" evidence="6">
    <location>
        <begin position="219"/>
        <end position="238"/>
    </location>
</feature>
<feature type="transmembrane region" description="Helical" evidence="6">
    <location>
        <begin position="163"/>
        <end position="182"/>
    </location>
</feature>
<gene>
    <name evidence="7" type="ORF">RJ640_025577</name>
</gene>
<dbReference type="Proteomes" id="UP001187471">
    <property type="component" value="Unassembled WGS sequence"/>
</dbReference>
<reference evidence="7" key="1">
    <citation type="submission" date="2022-12" db="EMBL/GenBank/DDBJ databases">
        <title>Draft genome assemblies for two species of Escallonia (Escalloniales).</title>
        <authorList>
            <person name="Chanderbali A."/>
            <person name="Dervinis C."/>
            <person name="Anghel I."/>
            <person name="Soltis D."/>
            <person name="Soltis P."/>
            <person name="Zapata F."/>
        </authorList>
    </citation>
    <scope>NUCLEOTIDE SEQUENCE</scope>
    <source>
        <strain evidence="7">UCBG92.1500</strain>
        <tissue evidence="7">Leaf</tissue>
    </source>
</reference>
<evidence type="ECO:0000256" key="1">
    <source>
        <dbReference type="ARBA" id="ARBA00004141"/>
    </source>
</evidence>